<name>A0A0V0QEH9_PSEPJ</name>
<feature type="transmembrane region" description="Helical" evidence="1">
    <location>
        <begin position="50"/>
        <end position="67"/>
    </location>
</feature>
<keyword evidence="1" id="KW-0472">Membrane</keyword>
<feature type="transmembrane region" description="Helical" evidence="1">
    <location>
        <begin position="230"/>
        <end position="249"/>
    </location>
</feature>
<feature type="transmembrane region" description="Helical" evidence="1">
    <location>
        <begin position="265"/>
        <end position="288"/>
    </location>
</feature>
<accession>A0A0V0QEH9</accession>
<feature type="transmembrane region" description="Helical" evidence="1">
    <location>
        <begin position="161"/>
        <end position="179"/>
    </location>
</feature>
<keyword evidence="1" id="KW-0812">Transmembrane</keyword>
<dbReference type="Proteomes" id="UP000054937">
    <property type="component" value="Unassembled WGS sequence"/>
</dbReference>
<protein>
    <recommendedName>
        <fullName evidence="4">YeeE/YedE family protein</fullName>
    </recommendedName>
</protein>
<sequence length="318" mass="34506">MSDQNQAIVGGLITASAISLHVLLNNRTISMSRNLYSLVGNELNLSRTRFPLILGALAAGAAIQLKNSGLFGGSNGSDLSIWGFLIAGLFIGLGTSFAGAGIETQMWSFLPNFDRWTIAAIVLTFLGAFGGASLAINKPDAVSFLFGTADTPKFDQSKSEVVLIVVLVIFALFLCYHFFNQRAQIREIIDMCISFLCGGLYALGLASSGLCDKTKVQAFFDWSGSFKGDVGVAMLVTLIANLLLVWLLNRYRNPDWEKMPTNDQYLYVGSLLFGFGWGFCGLAIGPIFIVSASLVSQVLLLVLPLMIIGFLIDRRNNW</sequence>
<feature type="transmembrane region" description="Helical" evidence="1">
    <location>
        <begin position="79"/>
        <end position="104"/>
    </location>
</feature>
<dbReference type="EMBL" id="LDAU01000184">
    <property type="protein sequence ID" value="KRX00599.1"/>
    <property type="molecule type" value="Genomic_DNA"/>
</dbReference>
<reference evidence="2 3" key="1">
    <citation type="journal article" date="2015" name="Sci. Rep.">
        <title>Genome of the facultative scuticociliatosis pathogen Pseudocohnilembus persalinus provides insight into its virulence through horizontal gene transfer.</title>
        <authorList>
            <person name="Xiong J."/>
            <person name="Wang G."/>
            <person name="Cheng J."/>
            <person name="Tian M."/>
            <person name="Pan X."/>
            <person name="Warren A."/>
            <person name="Jiang C."/>
            <person name="Yuan D."/>
            <person name="Miao W."/>
        </authorList>
    </citation>
    <scope>NUCLEOTIDE SEQUENCE [LARGE SCALE GENOMIC DNA]</scope>
    <source>
        <strain evidence="2">36N120E</strain>
    </source>
</reference>
<dbReference type="Pfam" id="PF20398">
    <property type="entry name" value="DUF6691"/>
    <property type="match status" value="1"/>
</dbReference>
<feature type="transmembrane region" description="Helical" evidence="1">
    <location>
        <begin position="191"/>
        <end position="210"/>
    </location>
</feature>
<organism evidence="2 3">
    <name type="scientific">Pseudocohnilembus persalinus</name>
    <name type="common">Ciliate</name>
    <dbReference type="NCBI Taxonomy" id="266149"/>
    <lineage>
        <taxon>Eukaryota</taxon>
        <taxon>Sar</taxon>
        <taxon>Alveolata</taxon>
        <taxon>Ciliophora</taxon>
        <taxon>Intramacronucleata</taxon>
        <taxon>Oligohymenophorea</taxon>
        <taxon>Scuticociliatia</taxon>
        <taxon>Philasterida</taxon>
        <taxon>Pseudocohnilembidae</taxon>
        <taxon>Pseudocohnilembus</taxon>
    </lineage>
</organism>
<keyword evidence="3" id="KW-1185">Reference proteome</keyword>
<evidence type="ECO:0000313" key="3">
    <source>
        <dbReference type="Proteomes" id="UP000054937"/>
    </source>
</evidence>
<feature type="transmembrane region" description="Helical" evidence="1">
    <location>
        <begin position="6"/>
        <end position="24"/>
    </location>
</feature>
<comment type="caution">
    <text evidence="2">The sequence shown here is derived from an EMBL/GenBank/DDBJ whole genome shotgun (WGS) entry which is preliminary data.</text>
</comment>
<feature type="transmembrane region" description="Helical" evidence="1">
    <location>
        <begin position="294"/>
        <end position="312"/>
    </location>
</feature>
<dbReference type="AlphaFoldDB" id="A0A0V0QEH9"/>
<keyword evidence="1" id="KW-1133">Transmembrane helix</keyword>
<gene>
    <name evidence="2" type="ORF">PPERSA_12818</name>
</gene>
<dbReference type="InParanoid" id="A0A0V0QEH9"/>
<evidence type="ECO:0000256" key="1">
    <source>
        <dbReference type="SAM" id="Phobius"/>
    </source>
</evidence>
<evidence type="ECO:0008006" key="4">
    <source>
        <dbReference type="Google" id="ProtNLM"/>
    </source>
</evidence>
<dbReference type="InterPro" id="IPR046513">
    <property type="entry name" value="DUF6691"/>
</dbReference>
<proteinExistence type="predicted"/>
<feature type="transmembrane region" description="Helical" evidence="1">
    <location>
        <begin position="116"/>
        <end position="136"/>
    </location>
</feature>
<evidence type="ECO:0000313" key="2">
    <source>
        <dbReference type="EMBL" id="KRX00599.1"/>
    </source>
</evidence>